<dbReference type="Gene3D" id="1.20.1250.20">
    <property type="entry name" value="MFS general substrate transporter like domains"/>
    <property type="match status" value="1"/>
</dbReference>
<dbReference type="PANTHER" id="PTHR13555">
    <property type="entry name" value="C2H2 ZINC FINGER CGI-62-RELATED"/>
    <property type="match status" value="1"/>
</dbReference>
<keyword evidence="3 5" id="KW-0863">Zinc-finger</keyword>
<keyword evidence="7" id="KW-0472">Membrane</keyword>
<keyword evidence="7" id="KW-1133">Transmembrane helix</keyword>
<dbReference type="PANTHER" id="PTHR13555:SF68">
    <property type="entry name" value="ZINC FINGER PROTEIN 474"/>
    <property type="match status" value="1"/>
</dbReference>
<dbReference type="GeneID" id="115888399"/>
<feature type="compositionally biased region" description="Polar residues" evidence="6">
    <location>
        <begin position="113"/>
        <end position="122"/>
    </location>
</feature>
<dbReference type="InterPro" id="IPR026319">
    <property type="entry name" value="ZC2HC1A/B-like"/>
</dbReference>
<dbReference type="InParanoid" id="A0A6J2YKQ6"/>
<feature type="region of interest" description="Disordered" evidence="6">
    <location>
        <begin position="487"/>
        <end position="538"/>
    </location>
</feature>
<dbReference type="Gene3D" id="3.30.160.60">
    <property type="entry name" value="Classic Zinc Finger"/>
    <property type="match status" value="4"/>
</dbReference>
<dbReference type="OrthoDB" id="265955at2759"/>
<evidence type="ECO:0000256" key="1">
    <source>
        <dbReference type="ARBA" id="ARBA00022723"/>
    </source>
</evidence>
<accession>A0A6J2YKQ6</accession>
<reference evidence="10" key="1">
    <citation type="submission" date="2025-08" db="UniProtKB">
        <authorList>
            <consortium name="RefSeq"/>
        </authorList>
    </citation>
    <scope>IDENTIFICATION</scope>
    <source>
        <tissue evidence="10">Gonads</tissue>
    </source>
</reference>
<dbReference type="KEGG" id="soy:115888399"/>
<dbReference type="Pfam" id="PF13913">
    <property type="entry name" value="zf-C2HC_2"/>
    <property type="match status" value="4"/>
</dbReference>
<dbReference type="InterPro" id="IPR049899">
    <property type="entry name" value="Znf_C2HC_C3H"/>
</dbReference>
<evidence type="ECO:0000256" key="3">
    <source>
        <dbReference type="ARBA" id="ARBA00022771"/>
    </source>
</evidence>
<feature type="region of interest" description="Disordered" evidence="6">
    <location>
        <begin position="87"/>
        <end position="221"/>
    </location>
</feature>
<dbReference type="PROSITE" id="PS52027">
    <property type="entry name" value="ZF_C2HC_C3H"/>
    <property type="match status" value="4"/>
</dbReference>
<dbReference type="Proteomes" id="UP000504635">
    <property type="component" value="Unplaced"/>
</dbReference>
<feature type="compositionally biased region" description="Low complexity" evidence="6">
    <location>
        <begin position="416"/>
        <end position="449"/>
    </location>
</feature>
<dbReference type="GO" id="GO:0008270">
    <property type="term" value="F:zinc ion binding"/>
    <property type="evidence" value="ECO:0007669"/>
    <property type="project" value="UniProtKB-KW"/>
</dbReference>
<keyword evidence="1" id="KW-0479">Metal-binding</keyword>
<proteinExistence type="predicted"/>
<feature type="domain" description="C2HC/C3H-type" evidence="8">
    <location>
        <begin position="388"/>
        <end position="417"/>
    </location>
</feature>
<evidence type="ECO:0000256" key="5">
    <source>
        <dbReference type="PROSITE-ProRule" id="PRU01371"/>
    </source>
</evidence>
<protein>
    <submittedName>
        <fullName evidence="10">Uncharacterized protein LOC115888399 isoform X1</fullName>
    </submittedName>
</protein>
<evidence type="ECO:0000313" key="9">
    <source>
        <dbReference type="Proteomes" id="UP000504635"/>
    </source>
</evidence>
<feature type="transmembrane region" description="Helical" evidence="7">
    <location>
        <begin position="669"/>
        <end position="691"/>
    </location>
</feature>
<keyword evidence="2" id="KW-0677">Repeat</keyword>
<dbReference type="SUPFAM" id="SSF103473">
    <property type="entry name" value="MFS general substrate transporter"/>
    <property type="match status" value="1"/>
</dbReference>
<feature type="domain" description="C2HC/C3H-type" evidence="8">
    <location>
        <begin position="322"/>
        <end position="351"/>
    </location>
</feature>
<evidence type="ECO:0000313" key="10">
    <source>
        <dbReference type="RefSeq" id="XP_030763977.1"/>
    </source>
</evidence>
<evidence type="ECO:0000256" key="7">
    <source>
        <dbReference type="SAM" id="Phobius"/>
    </source>
</evidence>
<evidence type="ECO:0000259" key="8">
    <source>
        <dbReference type="PROSITE" id="PS52027"/>
    </source>
</evidence>
<gene>
    <name evidence="10" type="primary">LOC115888399</name>
</gene>
<keyword evidence="4" id="KW-0862">Zinc</keyword>
<keyword evidence="7" id="KW-0812">Transmembrane</keyword>
<feature type="region of interest" description="Disordered" evidence="6">
    <location>
        <begin position="416"/>
        <end position="452"/>
    </location>
</feature>
<dbReference type="AlphaFoldDB" id="A0A6J2YKQ6"/>
<dbReference type="RefSeq" id="XP_030763977.1">
    <property type="nucleotide sequence ID" value="XM_030908117.1"/>
</dbReference>
<feature type="domain" description="C2HC/C3H-type" evidence="8">
    <location>
        <begin position="453"/>
        <end position="482"/>
    </location>
</feature>
<evidence type="ECO:0000256" key="6">
    <source>
        <dbReference type="SAM" id="MobiDB-lite"/>
    </source>
</evidence>
<organism evidence="9 10">
    <name type="scientific">Sitophilus oryzae</name>
    <name type="common">Rice weevil</name>
    <name type="synonym">Curculio oryzae</name>
    <dbReference type="NCBI Taxonomy" id="7048"/>
    <lineage>
        <taxon>Eukaryota</taxon>
        <taxon>Metazoa</taxon>
        <taxon>Ecdysozoa</taxon>
        <taxon>Arthropoda</taxon>
        <taxon>Hexapoda</taxon>
        <taxon>Insecta</taxon>
        <taxon>Pterygota</taxon>
        <taxon>Neoptera</taxon>
        <taxon>Endopterygota</taxon>
        <taxon>Coleoptera</taxon>
        <taxon>Polyphaga</taxon>
        <taxon>Cucujiformia</taxon>
        <taxon>Curculionidae</taxon>
        <taxon>Dryophthorinae</taxon>
        <taxon>Sitophilus</taxon>
    </lineage>
</organism>
<dbReference type="InterPro" id="IPR036259">
    <property type="entry name" value="MFS_trans_sf"/>
</dbReference>
<name>A0A6J2YKQ6_SITOR</name>
<evidence type="ECO:0000256" key="2">
    <source>
        <dbReference type="ARBA" id="ARBA00022737"/>
    </source>
</evidence>
<feature type="compositionally biased region" description="Basic residues" evidence="6">
    <location>
        <begin position="125"/>
        <end position="137"/>
    </location>
</feature>
<feature type="transmembrane region" description="Helical" evidence="7">
    <location>
        <begin position="703"/>
        <end position="723"/>
    </location>
</feature>
<keyword evidence="9" id="KW-1185">Reference proteome</keyword>
<evidence type="ECO:0000256" key="4">
    <source>
        <dbReference type="ARBA" id="ARBA00022833"/>
    </source>
</evidence>
<sequence>MPNKTGLKLFTKTWPLRRNKKVEDEDRQRPLTATLDKPAILDIRFIDKIDMSTIRKEFLNITNLCRMPLVIRKKEIHRPLSLISPEMYNRTRRKRRKADSTNESNDDTENDVTKSAKTTNITSRYRSKSSSKLKALKSPKYSDANNNNQILRPSKKPILSTIKQRETTVAPPALASNPTKSPSASIKLMPPCKTCGRPDLPERFHSHPTTPLKSKKPQQDPAEVQKIIPVKSSVQKPIAIKYVSRTTASSRQKILPIKRPSVGSTGATSLPLPSPLSPTTVIGTTKINPGQGNLTDDNKKNLCESITETRERSAMKGSAGKRTLTCYICGREFGTASLHLHEPKCLEKWERENAALPLNMRRKAPVKPDSALSPRNFNQLAWEASQSTLVPCKNCGRTFYPDRLMVHQRSCRTPINTLNKKSSTTSSNMSVNTSSSSPESSSSSKSAKSNQPPAVECYICGKMFGTHSIKIHEKQCLKKWHVENESLPHDMRSPAPLKTVAAKKQSSVSSISSSTPEQPKTPKTPASSSKDERPTSGAKSPLFPCYLCGKLFTVNSIYIHEPQCLKMWKIENDKLPASKRRPVPMKPDIKFTRTVFSLAFFSRFLKLHDSLLGIISCSTKIMAAGIYAFAPTPFYFYMAAVVELLNGTSFIAMRAMISKLVLPEELGKINSLFGIGEAIVPLIYGPLYSRIYGRTIDVLPGCFYLVGGGLTVPAVFIFLWLYMEHKKDLKEESKQEAAHKIRLLQDITETKTNVKSEADKALMSIEK</sequence>
<feature type="domain" description="C2HC/C3H-type" evidence="8">
    <location>
        <begin position="541"/>
        <end position="570"/>
    </location>
</feature>